<reference evidence="2 3" key="1">
    <citation type="submission" date="2016-09" db="EMBL/GenBank/DDBJ databases">
        <title>Draft Genome Sequence of four Alteromonas macleodii strains isolated from copper coupons and grown long-term at elevated copper levels.</title>
        <authorList>
            <person name="Cusick K."/>
            <person name="Dale J."/>
            <person name="Little B."/>
            <person name="Biffinger J."/>
        </authorList>
    </citation>
    <scope>NUCLEOTIDE SEQUENCE [LARGE SCALE GENOMIC DNA]</scope>
    <source>
        <strain evidence="2 3">KCP01</strain>
    </source>
</reference>
<keyword evidence="1" id="KW-0472">Membrane</keyword>
<name>A0AB36FNR4_ALTMA</name>
<evidence type="ECO:0000313" key="3">
    <source>
        <dbReference type="Proteomes" id="UP000095392"/>
    </source>
</evidence>
<dbReference type="Proteomes" id="UP000095392">
    <property type="component" value="Unassembled WGS sequence"/>
</dbReference>
<gene>
    <name evidence="2" type="ORF">BFV95_4742</name>
</gene>
<organism evidence="2 3">
    <name type="scientific">Alteromonas macleodii</name>
    <name type="common">Pseudoalteromonas macleodii</name>
    <dbReference type="NCBI Taxonomy" id="28108"/>
    <lineage>
        <taxon>Bacteria</taxon>
        <taxon>Pseudomonadati</taxon>
        <taxon>Pseudomonadota</taxon>
        <taxon>Gammaproteobacteria</taxon>
        <taxon>Alteromonadales</taxon>
        <taxon>Alteromonadaceae</taxon>
        <taxon>Alteromonas/Salinimonas group</taxon>
        <taxon>Alteromonas</taxon>
    </lineage>
</organism>
<sequence length="66" mass="7240">MKAFKKLCGFDKVTVVLGLPLALFGMYISYLMYISGSIPEAVFYLAASLLIVFGNARKLCKKGEAE</sequence>
<feature type="transmembrane region" description="Helical" evidence="1">
    <location>
        <begin position="12"/>
        <end position="35"/>
    </location>
</feature>
<comment type="caution">
    <text evidence="2">The sequence shown here is derived from an EMBL/GenBank/DDBJ whole genome shotgun (WGS) entry which is preliminary data.</text>
</comment>
<keyword evidence="1" id="KW-0812">Transmembrane</keyword>
<dbReference type="AlphaFoldDB" id="A0AB36FNR4"/>
<evidence type="ECO:0000313" key="2">
    <source>
        <dbReference type="EMBL" id="OES24475.1"/>
    </source>
</evidence>
<keyword evidence="3" id="KW-1185">Reference proteome</keyword>
<protein>
    <submittedName>
        <fullName evidence="2">Membrane protein</fullName>
    </submittedName>
</protein>
<keyword evidence="1" id="KW-1133">Transmembrane helix</keyword>
<proteinExistence type="predicted"/>
<dbReference type="EMBL" id="MIPY01000061">
    <property type="protein sequence ID" value="OES24475.1"/>
    <property type="molecule type" value="Genomic_DNA"/>
</dbReference>
<evidence type="ECO:0000256" key="1">
    <source>
        <dbReference type="SAM" id="Phobius"/>
    </source>
</evidence>
<dbReference type="RefSeq" id="WP_069945615.1">
    <property type="nucleotide sequence ID" value="NZ_MIPW01000036.1"/>
</dbReference>
<accession>A0AB36FNR4</accession>
<feature type="transmembrane region" description="Helical" evidence="1">
    <location>
        <begin position="41"/>
        <end position="60"/>
    </location>
</feature>